<dbReference type="HOGENOM" id="CLU_2233613_0_0_7"/>
<sequence>MVGFHAHEGGHLAGLDAYLGSVLHRGDAGAMGFFVISGFVIAESMAHARVTAGYVGRFLARRSVRMAPRTGPRWRSPWVRASSRCASCRARRTCRPRGGCVRTRS</sequence>
<dbReference type="STRING" id="483219.LILAB_08905"/>
<proteinExistence type="predicted"/>
<evidence type="ECO:0000313" key="2">
    <source>
        <dbReference type="Proteomes" id="UP000000488"/>
    </source>
</evidence>
<accession>F8CGY3</accession>
<dbReference type="EMBL" id="CP002830">
    <property type="protein sequence ID" value="AEI63692.1"/>
    <property type="molecule type" value="Genomic_DNA"/>
</dbReference>
<reference evidence="1 2" key="1">
    <citation type="journal article" date="2011" name="J. Bacteriol.">
        <title>Genome sequence of the halotolerant marine bacterium Myxococcus fulvus HW-1.</title>
        <authorList>
            <person name="Li Z.F."/>
            <person name="Li X."/>
            <person name="Liu H."/>
            <person name="Liu X."/>
            <person name="Han K."/>
            <person name="Wu Z.H."/>
            <person name="Hu W."/>
            <person name="Li F.F."/>
            <person name="Li Y.Z."/>
        </authorList>
    </citation>
    <scope>NUCLEOTIDE SEQUENCE [LARGE SCALE GENOMIC DNA]</scope>
    <source>
        <strain evidence="2">ATCC BAA-855 / HW-1</strain>
    </source>
</reference>
<evidence type="ECO:0000313" key="1">
    <source>
        <dbReference type="EMBL" id="AEI63692.1"/>
    </source>
</evidence>
<dbReference type="KEGG" id="mfu:LILAB_08905"/>
<protein>
    <submittedName>
        <fullName evidence="1">Uncharacterized protein</fullName>
    </submittedName>
</protein>
<dbReference type="Proteomes" id="UP000000488">
    <property type="component" value="Chromosome"/>
</dbReference>
<dbReference type="AlphaFoldDB" id="F8CGY3"/>
<gene>
    <name evidence="1" type="ordered locus">LILAB_08905</name>
</gene>
<organism evidence="1 2">
    <name type="scientific">Myxococcus fulvus (strain ATCC BAA-855 / HW-1)</name>
    <dbReference type="NCBI Taxonomy" id="483219"/>
    <lineage>
        <taxon>Bacteria</taxon>
        <taxon>Pseudomonadati</taxon>
        <taxon>Myxococcota</taxon>
        <taxon>Myxococcia</taxon>
        <taxon>Myxococcales</taxon>
        <taxon>Cystobacterineae</taxon>
        <taxon>Myxococcaceae</taxon>
        <taxon>Myxococcus</taxon>
    </lineage>
</organism>
<name>F8CGY3_MYXFH</name>